<name>A0ABN7BT24_9MOLU</name>
<gene>
    <name evidence="1" type="ORF">SAP269_07010</name>
</gene>
<keyword evidence="2" id="KW-1185">Reference proteome</keyword>
<protein>
    <submittedName>
        <fullName evidence="1">Uncharacterized protein</fullName>
    </submittedName>
</protein>
<sequence length="110" mass="12952">MGIISYFFIKKISSCNDLNKLNKLREQLNNNFEILKHFKSICENHQLGVLNIYNFIADQSKYFVTDEDCDNKISLTSNEYEKNKDIMSRENKFKDILVKDSNSEIPYIAN</sequence>
<proteinExistence type="predicted"/>
<accession>A0ABN7BT24</accession>
<evidence type="ECO:0000313" key="2">
    <source>
        <dbReference type="Proteomes" id="UP001473424"/>
    </source>
</evidence>
<dbReference type="Proteomes" id="UP001473424">
    <property type="component" value="Chromosome"/>
</dbReference>
<dbReference type="EMBL" id="AP028955">
    <property type="protein sequence ID" value="BET38112.1"/>
    <property type="molecule type" value="Genomic_DNA"/>
</dbReference>
<evidence type="ECO:0000313" key="1">
    <source>
        <dbReference type="EMBL" id="BET38112.1"/>
    </source>
</evidence>
<organism evidence="1 2">
    <name type="scientific">Spiroplasma ixodetis</name>
    <dbReference type="NCBI Taxonomy" id="2141"/>
    <lineage>
        <taxon>Bacteria</taxon>
        <taxon>Bacillati</taxon>
        <taxon>Mycoplasmatota</taxon>
        <taxon>Mollicutes</taxon>
        <taxon>Entomoplasmatales</taxon>
        <taxon>Spiroplasmataceae</taxon>
        <taxon>Spiroplasma</taxon>
    </lineage>
</organism>
<reference evidence="2" key="1">
    <citation type="journal article" date="2024" name="FEMS Microbiol. Lett.">
        <title>Genomic insights into Spiroplasma endosymbionts that induce male-killing and protective phenotypes in the pea aphid.</title>
        <authorList>
            <person name="Arai H."/>
            <person name="Legeai F."/>
            <person name="Kageyama D."/>
            <person name="Sugio A."/>
            <person name="Simon J.C."/>
        </authorList>
    </citation>
    <scope>NUCLEOTIDE SEQUENCE [LARGE SCALE GENOMIC DNA]</scope>
    <source>
        <strain evidence="2">sAp269</strain>
    </source>
</reference>
<dbReference type="RefSeq" id="WP_353306825.1">
    <property type="nucleotide sequence ID" value="NZ_AP028955.1"/>
</dbReference>